<feature type="transmembrane region" description="Helical" evidence="3">
    <location>
        <begin position="68"/>
        <end position="88"/>
    </location>
</feature>
<evidence type="ECO:0000256" key="1">
    <source>
        <dbReference type="ARBA" id="ARBA00023224"/>
    </source>
</evidence>
<dbReference type="SMART" id="SM00283">
    <property type="entry name" value="MA"/>
    <property type="match status" value="1"/>
</dbReference>
<protein>
    <submittedName>
        <fullName evidence="5">Methyl-accepting chemotaxis sensory transducer</fullName>
    </submittedName>
</protein>
<feature type="domain" description="Methyl-accepting transducer" evidence="4">
    <location>
        <begin position="286"/>
        <end position="522"/>
    </location>
</feature>
<name>A0A089Q6P7_9HYPH</name>
<reference evidence="5 6" key="1">
    <citation type="journal article" date="2014" name="PLoS ONE">
        <title>Genome Information of Methylobacterium oryzae, a Plant-Probiotic Methylotroph in the Phyllosphere.</title>
        <authorList>
            <person name="Kwak M.J."/>
            <person name="Jeong H."/>
            <person name="Madhaiyan M."/>
            <person name="Lee Y."/>
            <person name="Sa T.M."/>
            <person name="Oh T.K."/>
            <person name="Kim J.F."/>
        </authorList>
    </citation>
    <scope>NUCLEOTIDE SEQUENCE [LARGE SCALE GENOMIC DNA]</scope>
    <source>
        <strain evidence="5 6">CBMB20</strain>
    </source>
</reference>
<dbReference type="AlphaFoldDB" id="A0A089Q6P7"/>
<dbReference type="STRING" id="693986.MOC_2499"/>
<dbReference type="PANTHER" id="PTHR32089:SF112">
    <property type="entry name" value="LYSOZYME-LIKE PROTEIN-RELATED"/>
    <property type="match status" value="1"/>
</dbReference>
<sequence>MDVAARAHPDPQLCPTESCVGALPRGRDPCCCSYRGERLLAQGLCVIIHDWNSPAMTPVSNLAALRHAFMPVMLGGLGLLYIVAVLTAWATDANLAAAAAFGGALIVVVGLVARVNGPAAITRQLSSAAAMSLVGLVVFGTAGTHLQIDMHMLFFAALAVVAGWCCWSAILAATGVVAIHHLALNVLYPAAVFPDGADYTRVVIHAVILLVEAGALMLAVNQLAKAMTASEHATAEATRNAELTRKLAEAQAVENELKLRRVSVLAVMMTEFEHNVSALVQGLAGAATEMEATAKAMAVTAAETTEQTVAAAGSALQTSVNVQTVAAASEEMSASVQEIVQQVGHSAGVAYQGVDKAKQTDLTVQKLTVSAERISSVVSVISNIASQTNLLALNATIEAARAGEAGKGFAVVAAEVKHLAGQTTKATGEIGEQVAEIQAVTHQAVLDIQDLERVIGEISDTSIGIAAAMEQQGATTQEIARNVAHAAQGTSLVTAAMTNVREGAGQTSAAATQVLGAARELAHHAENLTQEVSRFLAGVKAA</sequence>
<feature type="transmembrane region" description="Helical" evidence="3">
    <location>
        <begin position="202"/>
        <end position="220"/>
    </location>
</feature>
<keyword evidence="3" id="KW-0812">Transmembrane</keyword>
<gene>
    <name evidence="5" type="ORF">MOC_2499</name>
</gene>
<dbReference type="Proteomes" id="UP000029492">
    <property type="component" value="Chromosome"/>
</dbReference>
<feature type="transmembrane region" description="Helical" evidence="3">
    <location>
        <begin position="153"/>
        <end position="182"/>
    </location>
</feature>
<evidence type="ECO:0000313" key="6">
    <source>
        <dbReference type="Proteomes" id="UP000029492"/>
    </source>
</evidence>
<keyword evidence="6" id="KW-1185">Reference proteome</keyword>
<accession>A0A089Q6P7</accession>
<evidence type="ECO:0000256" key="2">
    <source>
        <dbReference type="PROSITE-ProRule" id="PRU00284"/>
    </source>
</evidence>
<dbReference type="eggNOG" id="COG0840">
    <property type="taxonomic scope" value="Bacteria"/>
</dbReference>
<dbReference type="GO" id="GO:0016020">
    <property type="term" value="C:membrane"/>
    <property type="evidence" value="ECO:0007669"/>
    <property type="project" value="InterPro"/>
</dbReference>
<dbReference type="HOGENOM" id="CLU_000445_137_0_5"/>
<keyword evidence="1 2" id="KW-0807">Transducer</keyword>
<dbReference type="Pfam" id="PF00015">
    <property type="entry name" value="MCPsignal"/>
    <property type="match status" value="1"/>
</dbReference>
<dbReference type="KEGG" id="mor:MOC_2499"/>
<feature type="transmembrane region" description="Helical" evidence="3">
    <location>
        <begin position="95"/>
        <end position="113"/>
    </location>
</feature>
<proteinExistence type="predicted"/>
<evidence type="ECO:0000313" key="5">
    <source>
        <dbReference type="EMBL" id="AIQ90254.1"/>
    </source>
</evidence>
<dbReference type="PROSITE" id="PS50111">
    <property type="entry name" value="CHEMOTAXIS_TRANSDUC_2"/>
    <property type="match status" value="1"/>
</dbReference>
<dbReference type="SUPFAM" id="SSF58104">
    <property type="entry name" value="Methyl-accepting chemotaxis protein (MCP) signaling domain"/>
    <property type="match status" value="1"/>
</dbReference>
<keyword evidence="3" id="KW-1133">Transmembrane helix</keyword>
<dbReference type="InterPro" id="IPR004089">
    <property type="entry name" value="MCPsignal_dom"/>
</dbReference>
<evidence type="ECO:0000259" key="4">
    <source>
        <dbReference type="PROSITE" id="PS50111"/>
    </source>
</evidence>
<dbReference type="Gene3D" id="1.10.287.950">
    <property type="entry name" value="Methyl-accepting chemotaxis protein"/>
    <property type="match status" value="1"/>
</dbReference>
<dbReference type="GO" id="GO:0007165">
    <property type="term" value="P:signal transduction"/>
    <property type="evidence" value="ECO:0007669"/>
    <property type="project" value="UniProtKB-KW"/>
</dbReference>
<evidence type="ECO:0000256" key="3">
    <source>
        <dbReference type="SAM" id="Phobius"/>
    </source>
</evidence>
<dbReference type="EMBL" id="CP003811">
    <property type="protein sequence ID" value="AIQ90254.1"/>
    <property type="molecule type" value="Genomic_DNA"/>
</dbReference>
<organism evidence="5 6">
    <name type="scientific">Methylobacterium oryzae CBMB20</name>
    <dbReference type="NCBI Taxonomy" id="693986"/>
    <lineage>
        <taxon>Bacteria</taxon>
        <taxon>Pseudomonadati</taxon>
        <taxon>Pseudomonadota</taxon>
        <taxon>Alphaproteobacteria</taxon>
        <taxon>Hyphomicrobiales</taxon>
        <taxon>Methylobacteriaceae</taxon>
        <taxon>Methylobacterium</taxon>
    </lineage>
</organism>
<keyword evidence="3" id="KW-0472">Membrane</keyword>
<dbReference type="PANTHER" id="PTHR32089">
    <property type="entry name" value="METHYL-ACCEPTING CHEMOTAXIS PROTEIN MCPB"/>
    <property type="match status" value="1"/>
</dbReference>
<feature type="transmembrane region" description="Helical" evidence="3">
    <location>
        <begin position="125"/>
        <end position="146"/>
    </location>
</feature>